<evidence type="ECO:0000256" key="5">
    <source>
        <dbReference type="ARBA" id="ARBA00022989"/>
    </source>
</evidence>
<evidence type="ECO:0000256" key="6">
    <source>
        <dbReference type="ARBA" id="ARBA00023065"/>
    </source>
</evidence>
<dbReference type="InterPro" id="IPR002524">
    <property type="entry name" value="Cation_efflux"/>
</dbReference>
<dbReference type="Pfam" id="PF16916">
    <property type="entry name" value="ZT_dimer"/>
    <property type="match status" value="1"/>
</dbReference>
<dbReference type="InterPro" id="IPR027470">
    <property type="entry name" value="Cation_efflux_CTD"/>
</dbReference>
<dbReference type="InterPro" id="IPR036837">
    <property type="entry name" value="Cation_efflux_CTD_sf"/>
</dbReference>
<evidence type="ECO:0000259" key="9">
    <source>
        <dbReference type="Pfam" id="PF01545"/>
    </source>
</evidence>
<sequence length="358" mass="40834">MVFFREFCSPIKNQRRGYAIQRYHKYLHYLEEQHIADKKLLEQQEGLGDRGDSDRRQIHDKWLAWSSLAVNIIMMIAKIVASYLSHSLSIISALVDSVMDILNGAAVYLCIRVIQKTNPYEYPVGRKRLEPVSILIVSVIMVMTNLMVILETVMSVLNKTSFCSRIIVVFQVDPHVTVVVASVMCTGTLAKFVLLLFCWKYDSPNSRLLALDQRNDIMTNIVALGAAYIGEKWWLYADPLGGSLVCLYIVMSYIKSAQTQIPLLIGKGAKPEFISRLAKIAIDHDPRIKSVETLTVYHLGANYLVELHVILSANMLLQEAHDISESLQLKLEKLPYVERAFVHCDYSNEKLEHLTRFR</sequence>
<dbReference type="Proteomes" id="UP000046393">
    <property type="component" value="Unplaced"/>
</dbReference>
<feature type="domain" description="Cation efflux protein transmembrane" evidence="9">
    <location>
        <begin position="65"/>
        <end position="259"/>
    </location>
</feature>
<dbReference type="InterPro" id="IPR027469">
    <property type="entry name" value="Cation_efflux_TMD_sf"/>
</dbReference>
<evidence type="ECO:0000256" key="1">
    <source>
        <dbReference type="ARBA" id="ARBA00004127"/>
    </source>
</evidence>
<dbReference type="PANTHER" id="PTHR43840">
    <property type="entry name" value="MITOCHONDRIAL METAL TRANSPORTER 1-RELATED"/>
    <property type="match status" value="1"/>
</dbReference>
<evidence type="ECO:0000313" key="12">
    <source>
        <dbReference type="WBParaSite" id="SMUV_0000277901-mRNA-1"/>
    </source>
</evidence>
<dbReference type="WBParaSite" id="SMUV_0000277901-mRNA-1">
    <property type="protein sequence ID" value="SMUV_0000277901-mRNA-1"/>
    <property type="gene ID" value="SMUV_0000277901"/>
</dbReference>
<dbReference type="GO" id="GO:0008324">
    <property type="term" value="F:monoatomic cation transmembrane transporter activity"/>
    <property type="evidence" value="ECO:0007669"/>
    <property type="project" value="InterPro"/>
</dbReference>
<evidence type="ECO:0000256" key="3">
    <source>
        <dbReference type="ARBA" id="ARBA00022448"/>
    </source>
</evidence>
<dbReference type="InterPro" id="IPR058533">
    <property type="entry name" value="Cation_efflux_TM"/>
</dbReference>
<protein>
    <submittedName>
        <fullName evidence="12">ZT_dimer domain-containing protein</fullName>
    </submittedName>
</protein>
<dbReference type="InterPro" id="IPR050291">
    <property type="entry name" value="CDF_Transporter"/>
</dbReference>
<evidence type="ECO:0000256" key="4">
    <source>
        <dbReference type="ARBA" id="ARBA00022692"/>
    </source>
</evidence>
<keyword evidence="3" id="KW-0813">Transport</keyword>
<evidence type="ECO:0000313" key="11">
    <source>
        <dbReference type="Proteomes" id="UP000046393"/>
    </source>
</evidence>
<dbReference type="Gene3D" id="3.30.70.1350">
    <property type="entry name" value="Cation efflux protein, cytoplasmic domain"/>
    <property type="match status" value="1"/>
</dbReference>
<dbReference type="PANTHER" id="PTHR43840:SF17">
    <property type="entry name" value="CATION EFFLUX PROTEIN CYTOPLASMIC DOMAIN-CONTAINING PROTEIN"/>
    <property type="match status" value="1"/>
</dbReference>
<reference evidence="12" key="1">
    <citation type="submission" date="2017-02" db="UniProtKB">
        <authorList>
            <consortium name="WormBaseParasite"/>
        </authorList>
    </citation>
    <scope>IDENTIFICATION</scope>
</reference>
<dbReference type="Pfam" id="PF01545">
    <property type="entry name" value="Cation_efflux"/>
    <property type="match status" value="1"/>
</dbReference>
<dbReference type="NCBIfam" id="TIGR01297">
    <property type="entry name" value="CDF"/>
    <property type="match status" value="1"/>
</dbReference>
<feature type="transmembrane region" description="Helical" evidence="8">
    <location>
        <begin position="62"/>
        <end position="84"/>
    </location>
</feature>
<keyword evidence="4 8" id="KW-0812">Transmembrane</keyword>
<dbReference type="GO" id="GO:0012505">
    <property type="term" value="C:endomembrane system"/>
    <property type="evidence" value="ECO:0007669"/>
    <property type="project" value="UniProtKB-SubCell"/>
</dbReference>
<comment type="similarity">
    <text evidence="2">Belongs to the cation diffusion facilitator (CDF) transporter (TC 2.A.4) family. SLC30A subfamily.</text>
</comment>
<feature type="transmembrane region" description="Helical" evidence="8">
    <location>
        <begin position="90"/>
        <end position="111"/>
    </location>
</feature>
<accession>A0A0N5AEV5</accession>
<evidence type="ECO:0000256" key="7">
    <source>
        <dbReference type="ARBA" id="ARBA00023136"/>
    </source>
</evidence>
<keyword evidence="6" id="KW-0406">Ion transport</keyword>
<keyword evidence="11" id="KW-1185">Reference proteome</keyword>
<dbReference type="FunFam" id="3.30.70.1350:FF:000001">
    <property type="entry name" value="Metal tolerance protein 11"/>
    <property type="match status" value="1"/>
</dbReference>
<feature type="domain" description="Cation efflux protein cytoplasmic" evidence="10">
    <location>
        <begin position="271"/>
        <end position="345"/>
    </location>
</feature>
<dbReference type="SUPFAM" id="SSF160240">
    <property type="entry name" value="Cation efflux protein cytoplasmic domain-like"/>
    <property type="match status" value="1"/>
</dbReference>
<dbReference type="GO" id="GO:0016020">
    <property type="term" value="C:membrane"/>
    <property type="evidence" value="ECO:0007669"/>
    <property type="project" value="InterPro"/>
</dbReference>
<organism evidence="11 12">
    <name type="scientific">Syphacia muris</name>
    <dbReference type="NCBI Taxonomy" id="451379"/>
    <lineage>
        <taxon>Eukaryota</taxon>
        <taxon>Metazoa</taxon>
        <taxon>Ecdysozoa</taxon>
        <taxon>Nematoda</taxon>
        <taxon>Chromadorea</taxon>
        <taxon>Rhabditida</taxon>
        <taxon>Spirurina</taxon>
        <taxon>Oxyuridomorpha</taxon>
        <taxon>Oxyuroidea</taxon>
        <taxon>Oxyuridae</taxon>
        <taxon>Syphacia</taxon>
    </lineage>
</organism>
<keyword evidence="7 8" id="KW-0472">Membrane</keyword>
<keyword evidence="5 8" id="KW-1133">Transmembrane helix</keyword>
<dbReference type="SUPFAM" id="SSF161111">
    <property type="entry name" value="Cation efflux protein transmembrane domain-like"/>
    <property type="match status" value="1"/>
</dbReference>
<evidence type="ECO:0000256" key="8">
    <source>
        <dbReference type="SAM" id="Phobius"/>
    </source>
</evidence>
<feature type="transmembrane region" description="Helical" evidence="8">
    <location>
        <begin position="132"/>
        <end position="157"/>
    </location>
</feature>
<evidence type="ECO:0000259" key="10">
    <source>
        <dbReference type="Pfam" id="PF16916"/>
    </source>
</evidence>
<comment type="subcellular location">
    <subcellularLocation>
        <location evidence="1">Endomembrane system</location>
        <topology evidence="1">Multi-pass membrane protein</topology>
    </subcellularLocation>
</comment>
<dbReference type="STRING" id="451379.A0A0N5AEV5"/>
<name>A0A0N5AEV5_9BILA</name>
<evidence type="ECO:0000256" key="2">
    <source>
        <dbReference type="ARBA" id="ARBA00008873"/>
    </source>
</evidence>
<feature type="transmembrane region" description="Helical" evidence="8">
    <location>
        <begin position="177"/>
        <end position="199"/>
    </location>
</feature>
<proteinExistence type="inferred from homology"/>
<dbReference type="AlphaFoldDB" id="A0A0N5AEV5"/>
<dbReference type="Gene3D" id="1.20.1510.10">
    <property type="entry name" value="Cation efflux protein transmembrane domain"/>
    <property type="match status" value="1"/>
</dbReference>